<dbReference type="GO" id="GO:0046872">
    <property type="term" value="F:metal ion binding"/>
    <property type="evidence" value="ECO:0007669"/>
    <property type="project" value="UniProtKB-KW"/>
</dbReference>
<accession>M0NMZ2</accession>
<feature type="compositionally biased region" description="Low complexity" evidence="2">
    <location>
        <begin position="64"/>
        <end position="77"/>
    </location>
</feature>
<evidence type="ECO:0000313" key="5">
    <source>
        <dbReference type="Proteomes" id="UP000011650"/>
    </source>
</evidence>
<dbReference type="Pfam" id="PF01557">
    <property type="entry name" value="FAA_hydrolase"/>
    <property type="match status" value="1"/>
</dbReference>
<feature type="domain" description="Fumarylacetoacetase-like C-terminal" evidence="3">
    <location>
        <begin position="104"/>
        <end position="304"/>
    </location>
</feature>
<dbReference type="EMBL" id="AOJG01000030">
    <property type="protein sequence ID" value="EMA59322.1"/>
    <property type="molecule type" value="Genomic_DNA"/>
</dbReference>
<feature type="region of interest" description="Disordered" evidence="2">
    <location>
        <begin position="64"/>
        <end position="84"/>
    </location>
</feature>
<reference evidence="4 5" key="1">
    <citation type="journal article" date="2014" name="PLoS Genet.">
        <title>Phylogenetically driven sequencing of extremely halophilic archaea reveals strategies for static and dynamic osmo-response.</title>
        <authorList>
            <person name="Becker E.A."/>
            <person name="Seitzer P.M."/>
            <person name="Tritt A."/>
            <person name="Larsen D."/>
            <person name="Krusor M."/>
            <person name="Yao A.I."/>
            <person name="Wu D."/>
            <person name="Madern D."/>
            <person name="Eisen J.A."/>
            <person name="Darling A.E."/>
            <person name="Facciotti M.T."/>
        </authorList>
    </citation>
    <scope>NUCLEOTIDE SEQUENCE [LARGE SCALE GENOMIC DNA]</scope>
    <source>
        <strain evidence="4 5">DSM 21995</strain>
    </source>
</reference>
<keyword evidence="1" id="KW-0479">Metal-binding</keyword>
<gene>
    <name evidence="4" type="ORF">C469_11856</name>
</gene>
<dbReference type="InterPro" id="IPR011234">
    <property type="entry name" value="Fumarylacetoacetase-like_C"/>
</dbReference>
<protein>
    <submittedName>
        <fullName evidence="4">Fumarylacetoacetate (FAA) hydrolase</fullName>
    </submittedName>
</protein>
<dbReference type="PANTHER" id="PTHR11820">
    <property type="entry name" value="ACYLPYRUVASE"/>
    <property type="match status" value="1"/>
</dbReference>
<evidence type="ECO:0000259" key="3">
    <source>
        <dbReference type="Pfam" id="PF01557"/>
    </source>
</evidence>
<dbReference type="SUPFAM" id="SSF56529">
    <property type="entry name" value="FAH"/>
    <property type="match status" value="1"/>
</dbReference>
<dbReference type="Proteomes" id="UP000011650">
    <property type="component" value="Unassembled WGS sequence"/>
</dbReference>
<dbReference type="PATRIC" id="fig|1227482.3.peg.2393"/>
<evidence type="ECO:0000256" key="1">
    <source>
        <dbReference type="ARBA" id="ARBA00022723"/>
    </source>
</evidence>
<dbReference type="PANTHER" id="PTHR11820:SF7">
    <property type="entry name" value="ACYLPYRUVASE FAHD1, MITOCHONDRIAL"/>
    <property type="match status" value="1"/>
</dbReference>
<dbReference type="STRING" id="1227482.C469_11856"/>
<dbReference type="GO" id="GO:0018773">
    <property type="term" value="F:acetylpyruvate hydrolase activity"/>
    <property type="evidence" value="ECO:0007669"/>
    <property type="project" value="TreeGrafter"/>
</dbReference>
<keyword evidence="5" id="KW-1185">Reference proteome</keyword>
<dbReference type="InterPro" id="IPR036663">
    <property type="entry name" value="Fumarylacetoacetase_C_sf"/>
</dbReference>
<keyword evidence="4" id="KW-0378">Hydrolase</keyword>
<organism evidence="4 5">
    <name type="scientific">Halorubrum lipolyticum DSM 21995</name>
    <dbReference type="NCBI Taxonomy" id="1227482"/>
    <lineage>
        <taxon>Archaea</taxon>
        <taxon>Methanobacteriati</taxon>
        <taxon>Methanobacteriota</taxon>
        <taxon>Stenosarchaea group</taxon>
        <taxon>Halobacteria</taxon>
        <taxon>Halobacteriales</taxon>
        <taxon>Haloferacaceae</taxon>
        <taxon>Halorubrum</taxon>
    </lineage>
</organism>
<evidence type="ECO:0000256" key="2">
    <source>
        <dbReference type="SAM" id="MobiDB-lite"/>
    </source>
</evidence>
<comment type="caution">
    <text evidence="4">The sequence shown here is derived from an EMBL/GenBank/DDBJ whole genome shotgun (WGS) entry which is preliminary data.</text>
</comment>
<dbReference type="Gene3D" id="3.90.850.10">
    <property type="entry name" value="Fumarylacetoacetase-like, C-terminal domain"/>
    <property type="match status" value="1"/>
</dbReference>
<proteinExistence type="predicted"/>
<sequence>MMSGDASRSGAGAEANDAEALRLARTVEGRPLLGDEGGFVPLGATGIDGVDDALGAATGAAASGTAASGTAASGASTLPSIDDLPATRTPAERLSFGVPFDPGKLWGIGLNYADHATDLDAVRPAEPASFMQPSTALTAPGGPIRLPPTEETSRVTAEAELGLVIGRTCTDVDEADFGDVVAGVVPVIDVTAEDVLQRNPRFLTRAKSYDTFLLVGPWVSVPVSVDRLAGTTVRTVINGVTVAENTVDRMLFPPEELVSVHSRVMTLERGDLISTGTPGAGVIEAGDTVRAEVDGVGALAADVVGGE</sequence>
<evidence type="ECO:0000313" key="4">
    <source>
        <dbReference type="EMBL" id="EMA59322.1"/>
    </source>
</evidence>
<dbReference type="AlphaFoldDB" id="M0NMZ2"/>
<name>M0NMZ2_9EURY</name>